<evidence type="ECO:0000259" key="11">
    <source>
        <dbReference type="PROSITE" id="PS51201"/>
    </source>
</evidence>
<dbReference type="RefSeq" id="WP_011771212.1">
    <property type="nucleotide sequence ID" value="NC_008709.1"/>
</dbReference>
<feature type="transmembrane region" description="Helical" evidence="10">
    <location>
        <begin position="322"/>
        <end position="343"/>
    </location>
</feature>
<dbReference type="Proteomes" id="UP000000639">
    <property type="component" value="Chromosome"/>
</dbReference>
<dbReference type="EMBL" id="CP000510">
    <property type="protein sequence ID" value="ABM04658.1"/>
    <property type="molecule type" value="Genomic_DNA"/>
</dbReference>
<dbReference type="GO" id="GO:0015297">
    <property type="term" value="F:antiporter activity"/>
    <property type="evidence" value="ECO:0007669"/>
    <property type="project" value="UniProtKB-KW"/>
</dbReference>
<accession>A1SYU3</accession>
<keyword evidence="14" id="KW-1185">Reference proteome</keyword>
<keyword evidence="2" id="KW-0813">Transport</keyword>
<evidence type="ECO:0000256" key="2">
    <source>
        <dbReference type="ARBA" id="ARBA00022448"/>
    </source>
</evidence>
<dbReference type="Pfam" id="PF02254">
    <property type="entry name" value="TrkA_N"/>
    <property type="match status" value="1"/>
</dbReference>
<keyword evidence="4" id="KW-0633">Potassium transport</keyword>
<dbReference type="eggNOG" id="COG1226">
    <property type="taxonomic scope" value="Bacteria"/>
</dbReference>
<evidence type="ECO:0000256" key="8">
    <source>
        <dbReference type="ARBA" id="ARBA00023065"/>
    </source>
</evidence>
<dbReference type="InterPro" id="IPR038770">
    <property type="entry name" value="Na+/solute_symporter_sf"/>
</dbReference>
<dbReference type="GO" id="GO:1902600">
    <property type="term" value="P:proton transmembrane transport"/>
    <property type="evidence" value="ECO:0007669"/>
    <property type="project" value="InterPro"/>
</dbReference>
<keyword evidence="7 10" id="KW-1133">Transmembrane helix</keyword>
<dbReference type="GO" id="GO:0006813">
    <property type="term" value="P:potassium ion transport"/>
    <property type="evidence" value="ECO:0007669"/>
    <property type="project" value="UniProtKB-KW"/>
</dbReference>
<dbReference type="GO" id="GO:0005886">
    <property type="term" value="C:plasma membrane"/>
    <property type="evidence" value="ECO:0007669"/>
    <property type="project" value="TreeGrafter"/>
</dbReference>
<evidence type="ECO:0000256" key="4">
    <source>
        <dbReference type="ARBA" id="ARBA00022538"/>
    </source>
</evidence>
<feature type="domain" description="RCK N-terminal" evidence="11">
    <location>
        <begin position="401"/>
        <end position="518"/>
    </location>
</feature>
<evidence type="ECO:0000256" key="10">
    <source>
        <dbReference type="SAM" id="Phobius"/>
    </source>
</evidence>
<name>A1SYU3_PSYIN</name>
<evidence type="ECO:0000313" key="13">
    <source>
        <dbReference type="EMBL" id="ABM04658.1"/>
    </source>
</evidence>
<feature type="transmembrane region" description="Helical" evidence="10">
    <location>
        <begin position="292"/>
        <end position="315"/>
    </location>
</feature>
<dbReference type="AlphaFoldDB" id="A1SYU3"/>
<dbReference type="GO" id="GO:0008324">
    <property type="term" value="F:monoatomic cation transmembrane transporter activity"/>
    <property type="evidence" value="ECO:0007669"/>
    <property type="project" value="InterPro"/>
</dbReference>
<evidence type="ECO:0000259" key="12">
    <source>
        <dbReference type="PROSITE" id="PS51202"/>
    </source>
</evidence>
<dbReference type="InterPro" id="IPR036291">
    <property type="entry name" value="NAD(P)-bd_dom_sf"/>
</dbReference>
<dbReference type="PANTHER" id="PTHR46157:SF4">
    <property type="entry name" value="K(+) EFFLUX ANTIPORTER 3, CHLOROPLASTIC"/>
    <property type="match status" value="1"/>
</dbReference>
<evidence type="ECO:0000256" key="9">
    <source>
        <dbReference type="ARBA" id="ARBA00023136"/>
    </source>
</evidence>
<dbReference type="Pfam" id="PF00999">
    <property type="entry name" value="Na_H_Exchanger"/>
    <property type="match status" value="1"/>
</dbReference>
<feature type="transmembrane region" description="Helical" evidence="10">
    <location>
        <begin position="6"/>
        <end position="22"/>
    </location>
</feature>
<dbReference type="Gene3D" id="1.20.1530.20">
    <property type="match status" value="1"/>
</dbReference>
<evidence type="ECO:0000256" key="6">
    <source>
        <dbReference type="ARBA" id="ARBA00022958"/>
    </source>
</evidence>
<evidence type="ECO:0000256" key="1">
    <source>
        <dbReference type="ARBA" id="ARBA00004141"/>
    </source>
</evidence>
<feature type="transmembrane region" description="Helical" evidence="10">
    <location>
        <begin position="51"/>
        <end position="70"/>
    </location>
</feature>
<dbReference type="eggNOG" id="COG0475">
    <property type="taxonomic scope" value="Bacteria"/>
</dbReference>
<evidence type="ECO:0000256" key="5">
    <source>
        <dbReference type="ARBA" id="ARBA00022692"/>
    </source>
</evidence>
<dbReference type="Gene3D" id="3.40.50.720">
    <property type="entry name" value="NAD(P)-binding Rossmann-like Domain"/>
    <property type="match status" value="1"/>
</dbReference>
<dbReference type="STRING" id="357804.Ping_2956"/>
<feature type="transmembrane region" description="Helical" evidence="10">
    <location>
        <begin position="27"/>
        <end position="45"/>
    </location>
</feature>
<evidence type="ECO:0000313" key="14">
    <source>
        <dbReference type="Proteomes" id="UP000000639"/>
    </source>
</evidence>
<gene>
    <name evidence="13" type="ordered locus">Ping_2956</name>
</gene>
<feature type="transmembrane region" description="Helical" evidence="10">
    <location>
        <begin position="112"/>
        <end position="131"/>
    </location>
</feature>
<dbReference type="OrthoDB" id="9781411at2"/>
<dbReference type="SUPFAM" id="SSF51735">
    <property type="entry name" value="NAD(P)-binding Rossmann-fold domains"/>
    <property type="match status" value="1"/>
</dbReference>
<feature type="transmembrane region" description="Helical" evidence="10">
    <location>
        <begin position="268"/>
        <end position="286"/>
    </location>
</feature>
<feature type="transmembrane region" description="Helical" evidence="10">
    <location>
        <begin position="178"/>
        <end position="200"/>
    </location>
</feature>
<dbReference type="Pfam" id="PF02080">
    <property type="entry name" value="TrkA_C"/>
    <property type="match status" value="1"/>
</dbReference>
<protein>
    <submittedName>
        <fullName evidence="13">Kef-type potassium/proton antiporter, CPA2 family</fullName>
    </submittedName>
</protein>
<dbReference type="KEGG" id="pin:Ping_2956"/>
<dbReference type="PROSITE" id="PS51201">
    <property type="entry name" value="RCK_N"/>
    <property type="match status" value="1"/>
</dbReference>
<keyword evidence="3" id="KW-0050">Antiport</keyword>
<comment type="subcellular location">
    <subcellularLocation>
        <location evidence="1">Membrane</location>
        <topology evidence="1">Multi-pass membrane protein</topology>
    </subcellularLocation>
</comment>
<feature type="domain" description="RCK C-terminal" evidence="12">
    <location>
        <begin position="566"/>
        <end position="647"/>
    </location>
</feature>
<feature type="transmembrane region" description="Helical" evidence="10">
    <location>
        <begin position="355"/>
        <end position="372"/>
    </location>
</feature>
<dbReference type="PANTHER" id="PTHR46157">
    <property type="entry name" value="K(+) EFFLUX ANTIPORTER 3, CHLOROPLASTIC"/>
    <property type="match status" value="1"/>
</dbReference>
<dbReference type="InterPro" id="IPR006037">
    <property type="entry name" value="RCK_C"/>
</dbReference>
<reference evidence="13 14" key="1">
    <citation type="submission" date="2007-01" db="EMBL/GenBank/DDBJ databases">
        <title>Complete sequence of Psychromonas ingrahamii 37.</title>
        <authorList>
            <consortium name="US DOE Joint Genome Institute"/>
            <person name="Copeland A."/>
            <person name="Lucas S."/>
            <person name="Lapidus A."/>
            <person name="Barry K."/>
            <person name="Detter J.C."/>
            <person name="Glavina del Rio T."/>
            <person name="Hammon N."/>
            <person name="Israni S."/>
            <person name="Dalin E."/>
            <person name="Tice H."/>
            <person name="Pitluck S."/>
            <person name="Thompson L.S."/>
            <person name="Brettin T."/>
            <person name="Bruce D."/>
            <person name="Han C."/>
            <person name="Tapia R."/>
            <person name="Schmutz J."/>
            <person name="Larimer F."/>
            <person name="Land M."/>
            <person name="Hauser L."/>
            <person name="Kyrpides N."/>
            <person name="Ivanova N."/>
            <person name="Staley J."/>
            <person name="Richardson P."/>
        </authorList>
    </citation>
    <scope>NUCLEOTIDE SEQUENCE [LARGE SCALE GENOMIC DNA]</scope>
    <source>
        <strain evidence="13 14">37</strain>
    </source>
</reference>
<evidence type="ECO:0000256" key="3">
    <source>
        <dbReference type="ARBA" id="ARBA00022449"/>
    </source>
</evidence>
<feature type="transmembrane region" description="Helical" evidence="10">
    <location>
        <begin position="143"/>
        <end position="166"/>
    </location>
</feature>
<keyword evidence="6" id="KW-0630">Potassium</keyword>
<organism evidence="13 14">
    <name type="scientific">Psychromonas ingrahamii (strain DSM 17664 / CCUG 51855 / 37)</name>
    <dbReference type="NCBI Taxonomy" id="357804"/>
    <lineage>
        <taxon>Bacteria</taxon>
        <taxon>Pseudomonadati</taxon>
        <taxon>Pseudomonadota</taxon>
        <taxon>Gammaproteobacteria</taxon>
        <taxon>Alteromonadales</taxon>
        <taxon>Psychromonadaceae</taxon>
        <taxon>Psychromonas</taxon>
    </lineage>
</organism>
<dbReference type="InterPro" id="IPR006153">
    <property type="entry name" value="Cation/H_exchanger_TM"/>
</dbReference>
<dbReference type="HOGENOM" id="CLU_005126_9_0_6"/>
<keyword evidence="8" id="KW-0406">Ion transport</keyword>
<keyword evidence="5 10" id="KW-0812">Transmembrane</keyword>
<dbReference type="PROSITE" id="PS51202">
    <property type="entry name" value="RCK_C"/>
    <property type="match status" value="1"/>
</dbReference>
<keyword evidence="9 10" id="KW-0472">Membrane</keyword>
<proteinExistence type="predicted"/>
<evidence type="ECO:0000256" key="7">
    <source>
        <dbReference type="ARBA" id="ARBA00022989"/>
    </source>
</evidence>
<feature type="transmembrane region" description="Helical" evidence="10">
    <location>
        <begin position="82"/>
        <end position="100"/>
    </location>
</feature>
<sequence length="654" mass="72904">MLNDLLLLLFFAIVSVLIFKRLRLSNIVAYLFTGFVLGPSLFNLLNSYHEIELVAEFGIVFLMFSLGLEFSLNKLIKMSRAVFGIGALQVCASFFLFYWLCQLFDLNWQQAFTVAAVLTMSSTAIIVKVLSDQQRLQSRIGRLAISILLFQDLAVVPFLIIIPIIAMPGLEGDIVTALLLAFVKGALAVAVILSVGRWLLPMFFDEMASMRFDEIFILSTLFVTILAAWFTQLLGLSMALGAFLAGMMLSESHYRHQLLADIRPFKDILMAIFFISIGTLLQYQVLLDDFGILILIVIGVMLAKILTITLAAVIMQEKLSTALGTGIALAQMGEFGFILVALASKYKLLDAQLSSLIIATGVISMTLTPLLVKYSSYISRELLHHSANAFRFQKTLPGQFTKHTIICGYGRVGQIVSRFLKNESLPFIVLDRDPMRVKEAREGGELIEFGDASRREILLLAGIEKANLLIITFDDLRRSMALLGLIRVLNPSLKVLVRTKDDKGLDLLKEAGATEVIPEVLEGSLMLVAHVLFLSGVPSRRILQRLESERNIKYQHLHGFYYGQNSRSEKNAWHIEQLHAVTLTEEAEVVGSCVQEFHLAGVIIKSLHRENGAEVLISEKVLFEPGDLVLLQGDKDRLQLAEKILLGKCYYVPV</sequence>
<dbReference type="InterPro" id="IPR003148">
    <property type="entry name" value="RCK_N"/>
</dbReference>